<evidence type="ECO:0000256" key="2">
    <source>
        <dbReference type="ARBA" id="ARBA00023002"/>
    </source>
</evidence>
<evidence type="ECO:0000313" key="5">
    <source>
        <dbReference type="EMBL" id="MBO0656312.1"/>
    </source>
</evidence>
<proteinExistence type="inferred from homology"/>
<dbReference type="Gene3D" id="3.40.50.720">
    <property type="entry name" value="NAD(P)-binding Rossmann-like Domain"/>
    <property type="match status" value="1"/>
</dbReference>
<dbReference type="InterPro" id="IPR013328">
    <property type="entry name" value="6PGD_dom2"/>
</dbReference>
<feature type="domain" description="6-phosphogluconate dehydrogenase NADP-binding" evidence="3">
    <location>
        <begin position="5"/>
        <end position="156"/>
    </location>
</feature>
<dbReference type="Gene3D" id="1.10.1040.10">
    <property type="entry name" value="N-(1-d-carboxylethyl)-l-norvaline Dehydrogenase, domain 2"/>
    <property type="match status" value="1"/>
</dbReference>
<dbReference type="InterPro" id="IPR051265">
    <property type="entry name" value="HIBADH-related_NP60_sf"/>
</dbReference>
<evidence type="ECO:0000256" key="1">
    <source>
        <dbReference type="ARBA" id="ARBA00009080"/>
    </source>
</evidence>
<dbReference type="InterPro" id="IPR048666">
    <property type="entry name" value="RedAm-like_C"/>
</dbReference>
<feature type="domain" description="NADPH-dependent reductive aminase-like C-terminal" evidence="4">
    <location>
        <begin position="160"/>
        <end position="290"/>
    </location>
</feature>
<protein>
    <submittedName>
        <fullName evidence="5">NAD(P)-dependent oxidoreductase</fullName>
    </submittedName>
</protein>
<dbReference type="RefSeq" id="WP_086571860.1">
    <property type="nucleotide sequence ID" value="NZ_JAFMOF010000004.1"/>
</dbReference>
<reference evidence="5" key="1">
    <citation type="submission" date="2021-03" db="EMBL/GenBank/DDBJ databases">
        <title>Streptomyces strains.</title>
        <authorList>
            <person name="Lund M.B."/>
            <person name="Toerring T."/>
        </authorList>
    </citation>
    <scope>NUCLEOTIDE SEQUENCE</scope>
    <source>
        <strain evidence="5">JCM 4242</strain>
    </source>
</reference>
<dbReference type="InterPro" id="IPR036291">
    <property type="entry name" value="NAD(P)-bd_dom_sf"/>
</dbReference>
<keyword evidence="2" id="KW-0560">Oxidoreductase</keyword>
<dbReference type="Pfam" id="PF03446">
    <property type="entry name" value="NAD_binding_2"/>
    <property type="match status" value="1"/>
</dbReference>
<dbReference type="AlphaFoldDB" id="A0A939FS16"/>
<dbReference type="PANTHER" id="PTHR43580">
    <property type="entry name" value="OXIDOREDUCTASE GLYR1-RELATED"/>
    <property type="match status" value="1"/>
</dbReference>
<dbReference type="EMBL" id="JAFMOF010000004">
    <property type="protein sequence ID" value="MBO0656312.1"/>
    <property type="molecule type" value="Genomic_DNA"/>
</dbReference>
<dbReference type="InterPro" id="IPR006115">
    <property type="entry name" value="6PGDH_NADP-bd"/>
</dbReference>
<dbReference type="GO" id="GO:0050661">
    <property type="term" value="F:NADP binding"/>
    <property type="evidence" value="ECO:0007669"/>
    <property type="project" value="InterPro"/>
</dbReference>
<gene>
    <name evidence="5" type="ORF">J1792_27130</name>
</gene>
<comment type="similarity">
    <text evidence="1">Belongs to the HIBADH-related family.</text>
</comment>
<organism evidence="5 6">
    <name type="scientific">Streptomyces triculaminicus</name>
    <dbReference type="NCBI Taxonomy" id="2816232"/>
    <lineage>
        <taxon>Bacteria</taxon>
        <taxon>Bacillati</taxon>
        <taxon>Actinomycetota</taxon>
        <taxon>Actinomycetes</taxon>
        <taxon>Kitasatosporales</taxon>
        <taxon>Streptomycetaceae</taxon>
        <taxon>Streptomyces</taxon>
    </lineage>
</organism>
<accession>A0A939FS16</accession>
<comment type="caution">
    <text evidence="5">The sequence shown here is derived from an EMBL/GenBank/DDBJ whole genome shotgun (WGS) entry which is preliminary data.</text>
</comment>
<evidence type="ECO:0000259" key="3">
    <source>
        <dbReference type="Pfam" id="PF03446"/>
    </source>
</evidence>
<name>A0A939FS16_9ACTN</name>
<keyword evidence="6" id="KW-1185">Reference proteome</keyword>
<dbReference type="Proteomes" id="UP000664781">
    <property type="component" value="Unassembled WGS sequence"/>
</dbReference>
<dbReference type="GO" id="GO:0016491">
    <property type="term" value="F:oxidoreductase activity"/>
    <property type="evidence" value="ECO:0007669"/>
    <property type="project" value="UniProtKB-KW"/>
</dbReference>
<dbReference type="PIRSF" id="PIRSF000103">
    <property type="entry name" value="HIBADH"/>
    <property type="match status" value="1"/>
</dbReference>
<dbReference type="SUPFAM" id="SSF51735">
    <property type="entry name" value="NAD(P)-binding Rossmann-fold domains"/>
    <property type="match status" value="1"/>
</dbReference>
<dbReference type="PANTHER" id="PTHR43580:SF2">
    <property type="entry name" value="CYTOKINE-LIKE NUCLEAR FACTOR N-PAC"/>
    <property type="match status" value="1"/>
</dbReference>
<dbReference type="Pfam" id="PF21761">
    <property type="entry name" value="RedAm-like_C"/>
    <property type="match status" value="1"/>
</dbReference>
<sequence>MNTDVTVLGLGPMGSALAGAFVAAGHRTTVWNRTPGKAEPLVRQGAREAGSAGEALAASPLTVVSLSTYEAVREVLHPAACGLAGRTLVNLTSGPPVCAREMDAWAGRAGAAYLDGVVMTTPSGIGSRDFLQLYAGSAAAFERHRETLTALGDATYVGADTALSSVYDTTLLCQMWSTLTGWLHSVVLIGADGPGGNVTATEYTEVANRWMDTVRSFMNTYAPQVDSGEYPSGDFPLDLHRSTMRILAHACELRGADTGMPELFSTLTERAIAAGHGGDSYARLVEFVRREGRPEATLS</sequence>
<evidence type="ECO:0000313" key="6">
    <source>
        <dbReference type="Proteomes" id="UP000664781"/>
    </source>
</evidence>
<evidence type="ECO:0000259" key="4">
    <source>
        <dbReference type="Pfam" id="PF21761"/>
    </source>
</evidence>
<dbReference type="InterPro" id="IPR015815">
    <property type="entry name" value="HIBADH-related"/>
</dbReference>